<dbReference type="PANTHER" id="PTHR33662">
    <property type="entry name" value="OTU DEUBIQUITINASE WITH LINEAR LINKAGE-SPECIFICITY A-RELATED"/>
    <property type="match status" value="1"/>
</dbReference>
<dbReference type="STRING" id="623744.A0A553MRK4"/>
<feature type="active site" evidence="4">
    <location>
        <position position="138"/>
    </location>
</feature>
<comment type="subcellular location">
    <subcellularLocation>
        <location evidence="1">Cytoplasm</location>
    </subcellularLocation>
</comment>
<organism evidence="6 7">
    <name type="scientific">Danionella cerebrum</name>
    <dbReference type="NCBI Taxonomy" id="2873325"/>
    <lineage>
        <taxon>Eukaryota</taxon>
        <taxon>Metazoa</taxon>
        <taxon>Chordata</taxon>
        <taxon>Craniata</taxon>
        <taxon>Vertebrata</taxon>
        <taxon>Euteleostomi</taxon>
        <taxon>Actinopterygii</taxon>
        <taxon>Neopterygii</taxon>
        <taxon>Teleostei</taxon>
        <taxon>Ostariophysi</taxon>
        <taxon>Cypriniformes</taxon>
        <taxon>Danionidae</taxon>
        <taxon>Danioninae</taxon>
        <taxon>Danionella</taxon>
    </lineage>
</organism>
<evidence type="ECO:0000313" key="6">
    <source>
        <dbReference type="EMBL" id="TRY55813.1"/>
    </source>
</evidence>
<evidence type="ECO:0000256" key="4">
    <source>
        <dbReference type="PIRSR" id="PIRSR623237-1"/>
    </source>
</evidence>
<comment type="caution">
    <text evidence="6">The sequence shown here is derived from an EMBL/GenBank/DDBJ whole genome shotgun (WGS) entry which is preliminary data.</text>
</comment>
<feature type="non-terminal residue" evidence="6">
    <location>
        <position position="1"/>
    </location>
</feature>
<dbReference type="GO" id="GO:0005737">
    <property type="term" value="C:cytoplasm"/>
    <property type="evidence" value="ECO:0007669"/>
    <property type="project" value="UniProtKB-SubCell"/>
</dbReference>
<dbReference type="PRINTS" id="PR02057">
    <property type="entry name" value="PROTEINF105B"/>
</dbReference>
<keyword evidence="7" id="KW-1185">Reference proteome</keyword>
<dbReference type="InterPro" id="IPR023235">
    <property type="entry name" value="FAM105"/>
</dbReference>
<dbReference type="PRINTS" id="PR02055">
    <property type="entry name" value="PROTEINF105"/>
</dbReference>
<dbReference type="GO" id="GO:1990108">
    <property type="term" value="P:protein linear deubiquitination"/>
    <property type="evidence" value="ECO:0007669"/>
    <property type="project" value="InterPro"/>
</dbReference>
<gene>
    <name evidence="6" type="ORF">DNTS_022294</name>
</gene>
<protein>
    <recommendedName>
        <fullName evidence="8">OTU domain-containing protein</fullName>
    </recommendedName>
</protein>
<dbReference type="PANTHER" id="PTHR33662:SF3">
    <property type="entry name" value="FIBROUS SHEATH CABYR-BINDING PROTEIN-LIKE-RELATED"/>
    <property type="match status" value="1"/>
</dbReference>
<evidence type="ECO:0000256" key="1">
    <source>
        <dbReference type="ARBA" id="ARBA00004496"/>
    </source>
</evidence>
<dbReference type="InterPro" id="IPR023237">
    <property type="entry name" value="Otulin"/>
</dbReference>
<sequence>WQLAAACESLEEKQNVCEHVFQGGPEEYGLLEAIKFLMLAKALELHHSMVTDQEVPVFCWLLFARDTSENPQCLLANHLSQIGFSGGVEMFLLGYALNHTIQAFRLYMIDTEEFVTHYPDDHKHEWPCVCIVTEDDRHYNVPVRKNLQHQHRDGQTTTSP</sequence>
<evidence type="ECO:0008006" key="8">
    <source>
        <dbReference type="Google" id="ProtNLM"/>
    </source>
</evidence>
<dbReference type="Pfam" id="PF16218">
    <property type="entry name" value="Peptidase_C101"/>
    <property type="match status" value="1"/>
</dbReference>
<keyword evidence="3" id="KW-0963">Cytoplasm</keyword>
<feature type="site" description="Linear diubiquitin binding" evidence="5">
    <location>
        <position position="113"/>
    </location>
</feature>
<evidence type="ECO:0000256" key="5">
    <source>
        <dbReference type="PIRSR" id="PIRSR623237-2"/>
    </source>
</evidence>
<reference evidence="6 7" key="1">
    <citation type="journal article" date="2019" name="Sci. Data">
        <title>Hybrid genome assembly and annotation of Danionella translucida.</title>
        <authorList>
            <person name="Kadobianskyi M."/>
            <person name="Schulze L."/>
            <person name="Schuelke M."/>
            <person name="Judkewitz B."/>
        </authorList>
    </citation>
    <scope>NUCLEOTIDE SEQUENCE [LARGE SCALE GENOMIC DNA]</scope>
    <source>
        <strain evidence="6 7">Bolton</strain>
    </source>
</reference>
<name>A0A553MRK4_9TELE</name>
<dbReference type="OrthoDB" id="5962728at2759"/>
<comment type="similarity">
    <text evidence="2">Belongs to the peptidase C65 family. Otulin subfamily.</text>
</comment>
<dbReference type="AlphaFoldDB" id="A0A553MRK4"/>
<evidence type="ECO:0000313" key="7">
    <source>
        <dbReference type="Proteomes" id="UP000316079"/>
    </source>
</evidence>
<proteinExistence type="inferred from homology"/>
<dbReference type="GO" id="GO:0004843">
    <property type="term" value="F:cysteine-type deubiquitinase activity"/>
    <property type="evidence" value="ECO:0007669"/>
    <property type="project" value="InterPro"/>
</dbReference>
<evidence type="ECO:0000256" key="3">
    <source>
        <dbReference type="ARBA" id="ARBA00022490"/>
    </source>
</evidence>
<dbReference type="Proteomes" id="UP000316079">
    <property type="component" value="Unassembled WGS sequence"/>
</dbReference>
<accession>A0A553MRK4</accession>
<dbReference type="EMBL" id="SRMA01027308">
    <property type="protein sequence ID" value="TRY55813.1"/>
    <property type="molecule type" value="Genomic_DNA"/>
</dbReference>
<evidence type="ECO:0000256" key="2">
    <source>
        <dbReference type="ARBA" id="ARBA00010267"/>
    </source>
</evidence>
<feature type="region of interest" description="Linear diubiquitin binding" evidence="5">
    <location>
        <begin position="135"/>
        <end position="137"/>
    </location>
</feature>